<evidence type="ECO:0000256" key="1">
    <source>
        <dbReference type="SAM" id="Phobius"/>
    </source>
</evidence>
<sequence>MKPNLLKLYATIFMAFISFLSVAQPVDPPADDDPPASPINTKLVWLAIFGITFAFYYFKNQKKTSLQDK</sequence>
<accession>A0ABX0IF49</accession>
<keyword evidence="1" id="KW-0812">Transmembrane</keyword>
<dbReference type="EMBL" id="JAAJBV010000007">
    <property type="protein sequence ID" value="NHM05141.1"/>
    <property type="molecule type" value="Genomic_DNA"/>
</dbReference>
<organism evidence="3 4">
    <name type="scientific">Flavobacterium celericrescens</name>
    <dbReference type="NCBI Taxonomy" id="2709780"/>
    <lineage>
        <taxon>Bacteria</taxon>
        <taxon>Pseudomonadati</taxon>
        <taxon>Bacteroidota</taxon>
        <taxon>Flavobacteriia</taxon>
        <taxon>Flavobacteriales</taxon>
        <taxon>Flavobacteriaceae</taxon>
        <taxon>Flavobacterium</taxon>
    </lineage>
</organism>
<comment type="caution">
    <text evidence="3">The sequence shown here is derived from an EMBL/GenBank/DDBJ whole genome shotgun (WGS) entry which is preliminary data.</text>
</comment>
<evidence type="ECO:0000313" key="3">
    <source>
        <dbReference type="EMBL" id="NHM05141.1"/>
    </source>
</evidence>
<feature type="transmembrane region" description="Helical" evidence="1">
    <location>
        <begin position="39"/>
        <end position="58"/>
    </location>
</feature>
<dbReference type="Proteomes" id="UP000761423">
    <property type="component" value="Unassembled WGS sequence"/>
</dbReference>
<proteinExistence type="predicted"/>
<feature type="signal peptide" evidence="2">
    <location>
        <begin position="1"/>
        <end position="23"/>
    </location>
</feature>
<gene>
    <name evidence="3" type="ORF">G4L40_10535</name>
</gene>
<keyword evidence="1" id="KW-0472">Membrane</keyword>
<evidence type="ECO:0000313" key="4">
    <source>
        <dbReference type="Proteomes" id="UP000761423"/>
    </source>
</evidence>
<keyword evidence="2" id="KW-0732">Signal</keyword>
<evidence type="ECO:0008006" key="5">
    <source>
        <dbReference type="Google" id="ProtNLM"/>
    </source>
</evidence>
<name>A0ABX0IF49_9FLAO</name>
<feature type="chain" id="PRO_5045421291" description="Signal peptidase" evidence="2">
    <location>
        <begin position="24"/>
        <end position="69"/>
    </location>
</feature>
<protein>
    <recommendedName>
        <fullName evidence="5">Signal peptidase</fullName>
    </recommendedName>
</protein>
<reference evidence="3 4" key="1">
    <citation type="submission" date="2020-02" db="EMBL/GenBank/DDBJ databases">
        <authorList>
            <person name="Chen W.-M."/>
        </authorList>
    </citation>
    <scope>NUCLEOTIDE SEQUENCE [LARGE SCALE GENOMIC DNA]</scope>
    <source>
        <strain evidence="3 4">TWA-26</strain>
    </source>
</reference>
<keyword evidence="1" id="KW-1133">Transmembrane helix</keyword>
<keyword evidence="4" id="KW-1185">Reference proteome</keyword>
<evidence type="ECO:0000256" key="2">
    <source>
        <dbReference type="SAM" id="SignalP"/>
    </source>
</evidence>
<dbReference type="RefSeq" id="WP_166237161.1">
    <property type="nucleotide sequence ID" value="NZ_JAAJBV010000007.1"/>
</dbReference>